<dbReference type="Gene3D" id="1.20.1250.20">
    <property type="entry name" value="MFS general substrate transporter like domains"/>
    <property type="match status" value="1"/>
</dbReference>
<dbReference type="InterPro" id="IPR049680">
    <property type="entry name" value="FLVCR1-2_SLC49-like"/>
</dbReference>
<keyword evidence="3 5" id="KW-1133">Transmembrane helix</keyword>
<keyword evidence="8" id="KW-1185">Reference proteome</keyword>
<dbReference type="PROSITE" id="PS50850">
    <property type="entry name" value="MFS"/>
    <property type="match status" value="1"/>
</dbReference>
<evidence type="ECO:0000256" key="3">
    <source>
        <dbReference type="ARBA" id="ARBA00022989"/>
    </source>
</evidence>
<dbReference type="Proteomes" id="UP000000311">
    <property type="component" value="Unassembled WGS sequence"/>
</dbReference>
<dbReference type="GO" id="GO:0097037">
    <property type="term" value="P:heme export"/>
    <property type="evidence" value="ECO:0007669"/>
    <property type="project" value="TreeGrafter"/>
</dbReference>
<dbReference type="InParanoid" id="E2A1Y4"/>
<evidence type="ECO:0000256" key="5">
    <source>
        <dbReference type="SAM" id="Phobius"/>
    </source>
</evidence>
<dbReference type="AlphaFoldDB" id="E2A1Y4"/>
<evidence type="ECO:0000313" key="7">
    <source>
        <dbReference type="EMBL" id="EFN72555.1"/>
    </source>
</evidence>
<reference evidence="7 8" key="1">
    <citation type="journal article" date="2010" name="Science">
        <title>Genomic comparison of the ants Camponotus floridanus and Harpegnathos saltator.</title>
        <authorList>
            <person name="Bonasio R."/>
            <person name="Zhang G."/>
            <person name="Ye C."/>
            <person name="Mutti N.S."/>
            <person name="Fang X."/>
            <person name="Qin N."/>
            <person name="Donahue G."/>
            <person name="Yang P."/>
            <person name="Li Q."/>
            <person name="Li C."/>
            <person name="Zhang P."/>
            <person name="Huang Z."/>
            <person name="Berger S.L."/>
            <person name="Reinberg D."/>
            <person name="Wang J."/>
            <person name="Liebig J."/>
        </authorList>
    </citation>
    <scope>NUCLEOTIDE SEQUENCE [LARGE SCALE GENOMIC DNA]</scope>
    <source>
        <strain evidence="8">C129</strain>
    </source>
</reference>
<dbReference type="SUPFAM" id="SSF103473">
    <property type="entry name" value="MFS general substrate transporter"/>
    <property type="match status" value="1"/>
</dbReference>
<keyword evidence="4 5" id="KW-0472">Membrane</keyword>
<feature type="transmembrane region" description="Helical" evidence="5">
    <location>
        <begin position="57"/>
        <end position="76"/>
    </location>
</feature>
<evidence type="ECO:0000256" key="1">
    <source>
        <dbReference type="ARBA" id="ARBA00004141"/>
    </source>
</evidence>
<evidence type="ECO:0000256" key="4">
    <source>
        <dbReference type="ARBA" id="ARBA00023136"/>
    </source>
</evidence>
<keyword evidence="2 5" id="KW-0812">Transmembrane</keyword>
<feature type="transmembrane region" description="Helical" evidence="5">
    <location>
        <begin position="118"/>
        <end position="141"/>
    </location>
</feature>
<gene>
    <name evidence="7" type="ORF">EAG_14684</name>
</gene>
<dbReference type="GO" id="GO:0020037">
    <property type="term" value="F:heme binding"/>
    <property type="evidence" value="ECO:0007669"/>
    <property type="project" value="TreeGrafter"/>
</dbReference>
<dbReference type="InterPro" id="IPR036259">
    <property type="entry name" value="MFS_trans_sf"/>
</dbReference>
<dbReference type="OrthoDB" id="422206at2759"/>
<feature type="transmembrane region" description="Helical" evidence="5">
    <location>
        <begin position="26"/>
        <end position="48"/>
    </location>
</feature>
<accession>E2A1Y4</accession>
<dbReference type="OMA" id="SMKHLLC"/>
<dbReference type="GO" id="GO:0015232">
    <property type="term" value="F:heme transmembrane transporter activity"/>
    <property type="evidence" value="ECO:0007669"/>
    <property type="project" value="TreeGrafter"/>
</dbReference>
<protein>
    <submittedName>
        <fullName evidence="7">Feline leukemia virus subgroup C receptor-related protein 1</fullName>
    </submittedName>
</protein>
<keyword evidence="7" id="KW-0675">Receptor</keyword>
<dbReference type="GO" id="GO:0016020">
    <property type="term" value="C:membrane"/>
    <property type="evidence" value="ECO:0007669"/>
    <property type="project" value="UniProtKB-SubCell"/>
</dbReference>
<sequence length="213" mass="23634">MGVFSAISTLLNQVILKYFPGHEEDVGRIGLTIICTGMLSSVICGVILDKTHKFKETTLVVCLCDFIGMIIFTVTLDSKGIYVIYITTSILSFFINGYPSIAFEFAAELTYPEPEGTAAGLLNAAMEVFSFIFTMLYSFLFGKWGDLWANIAMCIGLGIGILLAFIIPNDLRRQNAKEQQKRTAETFVTVTIVDKQLGTSDFRLDNFLRDTSL</sequence>
<feature type="transmembrane region" description="Helical" evidence="5">
    <location>
        <begin position="147"/>
        <end position="167"/>
    </location>
</feature>
<dbReference type="EMBL" id="GL435858">
    <property type="protein sequence ID" value="EFN72555.1"/>
    <property type="molecule type" value="Genomic_DNA"/>
</dbReference>
<dbReference type="STRING" id="104421.E2A1Y4"/>
<feature type="domain" description="Major facilitator superfamily (MFS) profile" evidence="6">
    <location>
        <begin position="1"/>
        <end position="172"/>
    </location>
</feature>
<name>E2A1Y4_CAMFO</name>
<proteinExistence type="predicted"/>
<comment type="subcellular location">
    <subcellularLocation>
        <location evidence="1">Membrane</location>
        <topology evidence="1">Multi-pass membrane protein</topology>
    </subcellularLocation>
</comment>
<dbReference type="PANTHER" id="PTHR10924:SF4">
    <property type="entry name" value="GH15861P"/>
    <property type="match status" value="1"/>
</dbReference>
<organism evidence="8">
    <name type="scientific">Camponotus floridanus</name>
    <name type="common">Florida carpenter ant</name>
    <dbReference type="NCBI Taxonomy" id="104421"/>
    <lineage>
        <taxon>Eukaryota</taxon>
        <taxon>Metazoa</taxon>
        <taxon>Ecdysozoa</taxon>
        <taxon>Arthropoda</taxon>
        <taxon>Hexapoda</taxon>
        <taxon>Insecta</taxon>
        <taxon>Pterygota</taxon>
        <taxon>Neoptera</taxon>
        <taxon>Endopterygota</taxon>
        <taxon>Hymenoptera</taxon>
        <taxon>Apocrita</taxon>
        <taxon>Aculeata</taxon>
        <taxon>Formicoidea</taxon>
        <taxon>Formicidae</taxon>
        <taxon>Formicinae</taxon>
        <taxon>Camponotus</taxon>
    </lineage>
</organism>
<dbReference type="PANTHER" id="PTHR10924">
    <property type="entry name" value="MAJOR FACILITATOR SUPERFAMILY PROTEIN-RELATED"/>
    <property type="match status" value="1"/>
</dbReference>
<feature type="transmembrane region" description="Helical" evidence="5">
    <location>
        <begin position="82"/>
        <end position="106"/>
    </location>
</feature>
<evidence type="ECO:0000259" key="6">
    <source>
        <dbReference type="PROSITE" id="PS50850"/>
    </source>
</evidence>
<dbReference type="InterPro" id="IPR020846">
    <property type="entry name" value="MFS_dom"/>
</dbReference>
<evidence type="ECO:0000313" key="8">
    <source>
        <dbReference type="Proteomes" id="UP000000311"/>
    </source>
</evidence>
<evidence type="ECO:0000256" key="2">
    <source>
        <dbReference type="ARBA" id="ARBA00022692"/>
    </source>
</evidence>